<evidence type="ECO:0000313" key="1">
    <source>
        <dbReference type="EMBL" id="MBD2757707.1"/>
    </source>
</evidence>
<proteinExistence type="predicted"/>
<gene>
    <name evidence="1" type="ORF">IC230_32865</name>
</gene>
<comment type="caution">
    <text evidence="1">The sequence shown here is derived from an EMBL/GenBank/DDBJ whole genome shotgun (WGS) entry which is preliminary data.</text>
</comment>
<name>A0A927B9Q3_9BACT</name>
<organism evidence="1 2">
    <name type="scientific">Spirosoma validum</name>
    <dbReference type="NCBI Taxonomy" id="2771355"/>
    <lineage>
        <taxon>Bacteria</taxon>
        <taxon>Pseudomonadati</taxon>
        <taxon>Bacteroidota</taxon>
        <taxon>Cytophagia</taxon>
        <taxon>Cytophagales</taxon>
        <taxon>Cytophagaceae</taxon>
        <taxon>Spirosoma</taxon>
    </lineage>
</organism>
<dbReference type="EMBL" id="JACXAA010000029">
    <property type="protein sequence ID" value="MBD2757707.1"/>
    <property type="molecule type" value="Genomic_DNA"/>
</dbReference>
<evidence type="ECO:0000313" key="2">
    <source>
        <dbReference type="Proteomes" id="UP000653797"/>
    </source>
</evidence>
<keyword evidence="2" id="KW-1185">Reference proteome</keyword>
<dbReference type="AlphaFoldDB" id="A0A927B9Q3"/>
<accession>A0A927B9Q3</accession>
<dbReference type="RefSeq" id="WP_191043331.1">
    <property type="nucleotide sequence ID" value="NZ_JACXAA010000029.1"/>
</dbReference>
<feature type="non-terminal residue" evidence="1">
    <location>
        <position position="102"/>
    </location>
</feature>
<protein>
    <submittedName>
        <fullName evidence="1">Uncharacterized protein</fullName>
    </submittedName>
</protein>
<sequence length="102" mass="10880">MHNLFTKISFLRSVVGRYGLLGLPTREFRWWWLSLFLGWVSLLGVGEPRARAQNGPACSSFATTRSIPTGLGSNNVQGVYAVGSTVYAATLGGLSISTDGGT</sequence>
<dbReference type="Proteomes" id="UP000653797">
    <property type="component" value="Unassembled WGS sequence"/>
</dbReference>
<reference evidence="1" key="1">
    <citation type="submission" date="2020-09" db="EMBL/GenBank/DDBJ databases">
        <authorList>
            <person name="Kim M.K."/>
        </authorList>
    </citation>
    <scope>NUCLEOTIDE SEQUENCE</scope>
    <source>
        <strain evidence="1">BT704</strain>
    </source>
</reference>